<proteinExistence type="inferred from homology"/>
<keyword evidence="6" id="KW-0645">Protease</keyword>
<dbReference type="EMBL" id="CH408045">
    <property type="protein sequence ID" value="EDV10780.1"/>
    <property type="molecule type" value="Genomic_DNA"/>
</dbReference>
<reference evidence="14" key="1">
    <citation type="submission" date="2005-03" db="EMBL/GenBank/DDBJ databases">
        <authorList>
            <person name="Giovannoni S.J."/>
            <person name="Cho J.-C."/>
            <person name="Ferriera S."/>
            <person name="Johnson J."/>
            <person name="Kravitz S."/>
            <person name="Halpern A."/>
            <person name="Remington K."/>
            <person name="Beeson K."/>
            <person name="Tran B."/>
            <person name="Rogers Y.-H."/>
            <person name="Friedman R."/>
            <person name="Venter J.C."/>
        </authorList>
    </citation>
    <scope>NUCLEOTIDE SEQUENCE</scope>
    <source>
        <strain evidence="14">RM11-1a</strain>
    </source>
</reference>
<keyword evidence="7" id="KW-0053">Apoptosis</keyword>
<sequence length="453" mass="50634">MKMSLEVYLNYHQRRPTRFTIMYPGSGRYTYNNAGGNNGYQRPMAPPPNQQYGQQYGQQYEQQYGQQYGQQNDQQFSQQYAPPPGPPPMAYNRPVYPPPQFQQEQAKAQLSNGYNNPNVNASNMYGPPQNMSLPPPQTQTIQGTDQPYQYSQCTGRRKALIIGINYIGSKNQLRGCINDAHNIFNFLTNGYGYSSDDIVILTDDQNDLVRVPTRANMIRAMQWLVKDAQPNDSLFLHYSGHGGQTEDLDGDEEDGMDDVIYPVDFETQGPIIDDEMHDIMVKPLQQGVRLTALFDSCHSGTVLDLPYTYSTKGVIKEPNIWKDVGQDGLQAAISYATGNRAALIGSLGSIFKTVKGGMGNNVDRERVRQIKFSAADVVMLSGSKDNQTSADAVEDGQNTGAMSHAFIKVMTLQPQQSYLSLLQNMRKELAGKYSQKPQLSSSHPIDVNLQFIM</sequence>
<evidence type="ECO:0000313" key="14">
    <source>
        <dbReference type="EMBL" id="EDV10780.1"/>
    </source>
</evidence>
<keyword evidence="11" id="KW-0539">Nucleus</keyword>
<feature type="region of interest" description="Disordered" evidence="12">
    <location>
        <begin position="119"/>
        <end position="144"/>
    </location>
</feature>
<keyword evidence="5" id="KW-0963">Cytoplasm</keyword>
<evidence type="ECO:0000256" key="8">
    <source>
        <dbReference type="ARBA" id="ARBA00022801"/>
    </source>
</evidence>
<keyword evidence="10" id="KW-0865">Zymogen</keyword>
<dbReference type="Pfam" id="PF00656">
    <property type="entry name" value="Peptidase_C14"/>
    <property type="match status" value="1"/>
</dbReference>
<keyword evidence="9" id="KW-0788">Thiol protease</keyword>
<dbReference type="GO" id="GO:0006915">
    <property type="term" value="P:apoptotic process"/>
    <property type="evidence" value="ECO:0007669"/>
    <property type="project" value="UniProtKB-KW"/>
</dbReference>
<dbReference type="PANTHER" id="PTHR48104:SF30">
    <property type="entry name" value="METACASPASE-1"/>
    <property type="match status" value="1"/>
</dbReference>
<dbReference type="AlphaFoldDB" id="B3LJM7"/>
<dbReference type="HOGENOM" id="CLU_029389_0_1_1"/>
<evidence type="ECO:0000313" key="15">
    <source>
        <dbReference type="Proteomes" id="UP000008335"/>
    </source>
</evidence>
<evidence type="ECO:0000256" key="1">
    <source>
        <dbReference type="ARBA" id="ARBA00004123"/>
    </source>
</evidence>
<evidence type="ECO:0000256" key="9">
    <source>
        <dbReference type="ARBA" id="ARBA00022807"/>
    </source>
</evidence>
<dbReference type="GO" id="GO:0005634">
    <property type="term" value="C:nucleus"/>
    <property type="evidence" value="ECO:0007669"/>
    <property type="project" value="UniProtKB-SubCell"/>
</dbReference>
<evidence type="ECO:0000256" key="7">
    <source>
        <dbReference type="ARBA" id="ARBA00022703"/>
    </source>
</evidence>
<comment type="subcellular location">
    <subcellularLocation>
        <location evidence="2">Cytoplasm</location>
    </subcellularLocation>
    <subcellularLocation>
        <location evidence="1">Nucleus</location>
    </subcellularLocation>
</comment>
<dbReference type="OrthoDB" id="3223806at2759"/>
<reference evidence="14" key="2">
    <citation type="submission" date="2005-07" db="EMBL/GenBank/DDBJ databases">
        <title>Annotation of the Saccharomyces cerevisiae RM11-1a Genome.</title>
        <authorList>
            <consortium name="The Broad Institute Genome Sequencing Platform"/>
            <person name="Birren B."/>
            <person name="Lander E."/>
            <person name="Galagan J."/>
            <person name="Nusbaum C."/>
            <person name="Devon K."/>
            <person name="Cuomo C."/>
            <person name="Jaffe D."/>
            <person name="Butler J."/>
            <person name="Alvarez P."/>
            <person name="Gnerre S."/>
            <person name="Grabherr M."/>
            <person name="Kleber M."/>
            <person name="Mauceli E."/>
            <person name="Brockman W."/>
            <person name="MacCallum I.A."/>
            <person name="Rounsley S."/>
            <person name="Young S."/>
            <person name="LaButti K."/>
            <person name="Pushparaj V."/>
            <person name="DeCaprio D."/>
            <person name="Crawford M."/>
            <person name="Koehrsen M."/>
            <person name="Engels R."/>
            <person name="Montgomery P."/>
            <person name="Pearson M."/>
            <person name="Howarth C."/>
            <person name="Larson L."/>
            <person name="Luoma S."/>
            <person name="White J."/>
            <person name="O'Leary S."/>
            <person name="Kodira C."/>
            <person name="Zeng Q."/>
            <person name="Yandava C."/>
            <person name="Alvarado L."/>
            <person name="Pratt S."/>
            <person name="Kruglyak L."/>
        </authorList>
    </citation>
    <scope>NUCLEOTIDE SEQUENCE</scope>
    <source>
        <strain evidence="14">RM11-1a</strain>
    </source>
</reference>
<accession>B3LJM7</accession>
<evidence type="ECO:0000256" key="4">
    <source>
        <dbReference type="ARBA" id="ARBA00016994"/>
    </source>
</evidence>
<feature type="compositionally biased region" description="Pro residues" evidence="12">
    <location>
        <begin position="81"/>
        <end position="93"/>
    </location>
</feature>
<dbReference type="FunFam" id="3.40.50.12660:FF:000005">
    <property type="entry name" value="Mca1p"/>
    <property type="match status" value="1"/>
</dbReference>
<evidence type="ECO:0000256" key="6">
    <source>
        <dbReference type="ARBA" id="ARBA00022670"/>
    </source>
</evidence>
<dbReference type="SUPFAM" id="SSF52129">
    <property type="entry name" value="Caspase-like"/>
    <property type="match status" value="1"/>
</dbReference>
<evidence type="ECO:0000259" key="13">
    <source>
        <dbReference type="Pfam" id="PF00656"/>
    </source>
</evidence>
<comment type="similarity">
    <text evidence="3">Belongs to the peptidase C14B family.</text>
</comment>
<keyword evidence="8" id="KW-0378">Hydrolase</keyword>
<dbReference type="GO" id="GO:0006508">
    <property type="term" value="P:proteolysis"/>
    <property type="evidence" value="ECO:0007669"/>
    <property type="project" value="UniProtKB-KW"/>
</dbReference>
<protein>
    <recommendedName>
        <fullName evidence="4">Metacaspase-1</fullName>
    </recommendedName>
</protein>
<dbReference type="Gene3D" id="3.40.50.12660">
    <property type="match status" value="2"/>
</dbReference>
<feature type="compositionally biased region" description="Low complexity" evidence="12">
    <location>
        <begin position="50"/>
        <end position="80"/>
    </location>
</feature>
<dbReference type="InterPro" id="IPR011600">
    <property type="entry name" value="Pept_C14_caspase"/>
</dbReference>
<evidence type="ECO:0000256" key="5">
    <source>
        <dbReference type="ARBA" id="ARBA00022490"/>
    </source>
</evidence>
<dbReference type="GO" id="GO:0004197">
    <property type="term" value="F:cysteine-type endopeptidase activity"/>
    <property type="evidence" value="ECO:0007669"/>
    <property type="project" value="InterPro"/>
</dbReference>
<feature type="domain" description="Peptidase C14 caspase" evidence="13">
    <location>
        <begin position="156"/>
        <end position="444"/>
    </location>
</feature>
<organism evidence="14 15">
    <name type="scientific">Saccharomyces cerevisiae (strain RM11-1a)</name>
    <name type="common">Baker's yeast</name>
    <dbReference type="NCBI Taxonomy" id="285006"/>
    <lineage>
        <taxon>Eukaryota</taxon>
        <taxon>Fungi</taxon>
        <taxon>Dikarya</taxon>
        <taxon>Ascomycota</taxon>
        <taxon>Saccharomycotina</taxon>
        <taxon>Saccharomycetes</taxon>
        <taxon>Saccharomycetales</taxon>
        <taxon>Saccharomycetaceae</taxon>
        <taxon>Saccharomyces</taxon>
    </lineage>
</organism>
<gene>
    <name evidence="14" type="ORF">SCRG_01589</name>
</gene>
<name>B3LJM7_YEAS1</name>
<evidence type="ECO:0000256" key="2">
    <source>
        <dbReference type="ARBA" id="ARBA00004496"/>
    </source>
</evidence>
<dbReference type="InterPro" id="IPR029030">
    <property type="entry name" value="Caspase-like_dom_sf"/>
</dbReference>
<evidence type="ECO:0000256" key="11">
    <source>
        <dbReference type="ARBA" id="ARBA00023242"/>
    </source>
</evidence>
<keyword evidence="15" id="KW-1185">Reference proteome</keyword>
<evidence type="ECO:0000256" key="12">
    <source>
        <dbReference type="SAM" id="MobiDB-lite"/>
    </source>
</evidence>
<feature type="region of interest" description="Disordered" evidence="12">
    <location>
        <begin position="33"/>
        <end position="93"/>
    </location>
</feature>
<dbReference type="PANTHER" id="PTHR48104">
    <property type="entry name" value="METACASPASE-4"/>
    <property type="match status" value="1"/>
</dbReference>
<dbReference type="FunFam" id="3.40.50.12660:FF:000006">
    <property type="entry name" value="Mca1p"/>
    <property type="match status" value="1"/>
</dbReference>
<evidence type="ECO:0000256" key="3">
    <source>
        <dbReference type="ARBA" id="ARBA00009005"/>
    </source>
</evidence>
<dbReference type="GO" id="GO:0005737">
    <property type="term" value="C:cytoplasm"/>
    <property type="evidence" value="ECO:0007669"/>
    <property type="project" value="UniProtKB-SubCell"/>
</dbReference>
<dbReference type="Proteomes" id="UP000008335">
    <property type="component" value="Unassembled WGS sequence"/>
</dbReference>
<dbReference type="MEROPS" id="C14.035"/>
<dbReference type="InterPro" id="IPR050452">
    <property type="entry name" value="Metacaspase"/>
</dbReference>
<evidence type="ECO:0000256" key="10">
    <source>
        <dbReference type="ARBA" id="ARBA00023145"/>
    </source>
</evidence>